<organism evidence="5 6">
    <name type="scientific">Candidatus Iainarchaeum sp</name>
    <dbReference type="NCBI Taxonomy" id="3101447"/>
    <lineage>
        <taxon>Archaea</taxon>
        <taxon>Candidatus Iainarchaeota</taxon>
        <taxon>Candidatus Iainarchaeia</taxon>
        <taxon>Candidatus Iainarchaeales</taxon>
        <taxon>Candidatus Iainarchaeaceae</taxon>
        <taxon>Candidatus Iainarchaeum</taxon>
    </lineage>
</organism>
<dbReference type="SUPFAM" id="SSF52540">
    <property type="entry name" value="P-loop containing nucleoside triphosphate hydrolases"/>
    <property type="match status" value="1"/>
</dbReference>
<accession>A0A8T3YN70</accession>
<dbReference type="Proteomes" id="UP000732298">
    <property type="component" value="Unassembled WGS sequence"/>
</dbReference>
<dbReference type="AlphaFoldDB" id="A0A8T3YN70"/>
<dbReference type="PANTHER" id="PTHR11089:SF30">
    <property type="entry name" value="GUANINE NUCLEOTIDE-BINDING PROTEIN-LIKE 3 HOMOLOG"/>
    <property type="match status" value="1"/>
</dbReference>
<dbReference type="Pfam" id="PF01926">
    <property type="entry name" value="MMR_HSR1"/>
    <property type="match status" value="1"/>
</dbReference>
<dbReference type="PANTHER" id="PTHR11089">
    <property type="entry name" value="GTP-BINDING PROTEIN-RELATED"/>
    <property type="match status" value="1"/>
</dbReference>
<evidence type="ECO:0000256" key="3">
    <source>
        <dbReference type="PIRNR" id="PIRNR006230"/>
    </source>
</evidence>
<dbReference type="Gene3D" id="1.10.1580.10">
    <property type="match status" value="1"/>
</dbReference>
<dbReference type="InterPro" id="IPR006073">
    <property type="entry name" value="GTP-bd"/>
</dbReference>
<evidence type="ECO:0000256" key="2">
    <source>
        <dbReference type="ARBA" id="ARBA00023134"/>
    </source>
</evidence>
<comment type="caution">
    <text evidence="5">The sequence shown here is derived from an EMBL/GenBank/DDBJ whole genome shotgun (WGS) entry which is preliminary data.</text>
</comment>
<dbReference type="InterPro" id="IPR027417">
    <property type="entry name" value="P-loop_NTPase"/>
</dbReference>
<dbReference type="EMBL" id="JACQPB010000034">
    <property type="protein sequence ID" value="MBI4210468.1"/>
    <property type="molecule type" value="Genomic_DNA"/>
</dbReference>
<comment type="similarity">
    <text evidence="3">Belongs to the TRAFAC class YlqF/YawG GTPase family. MTG1 subfamily.</text>
</comment>
<evidence type="ECO:0000256" key="1">
    <source>
        <dbReference type="ARBA" id="ARBA00022741"/>
    </source>
</evidence>
<sequence>MGYWDMVKRIVMDASVVVEVIDSRFPAKTRIPELENLVAREGKKLLIVINKADMISKREAEREKLGMGTECVFVSAKKRQGVTRLRMAIARLAGGEEAKVAVVGYPNTGKSSVINMLKGRKAARTSSIAGFTKGKQFVRAGSKLLLIDSPGIIPIDVKDETLMVLLSVKNFQHLKDLEGTAMDVADYLLRTQRSEIVAAYGIDARDGEELLEKLAFSRKKLVRGGRPDINAAARILIMDFQEGKIRFAPENVGKQAGTAGRPT</sequence>
<dbReference type="Gene3D" id="3.40.50.300">
    <property type="entry name" value="P-loop containing nucleotide triphosphate hydrolases"/>
    <property type="match status" value="1"/>
</dbReference>
<keyword evidence="1 3" id="KW-0547">Nucleotide-binding</keyword>
<keyword evidence="2 3" id="KW-0342">GTP-binding</keyword>
<reference evidence="5" key="1">
    <citation type="submission" date="2020-07" db="EMBL/GenBank/DDBJ databases">
        <title>Huge and variable diversity of episymbiotic CPR bacteria and DPANN archaea in groundwater ecosystems.</title>
        <authorList>
            <person name="He C.Y."/>
            <person name="Keren R."/>
            <person name="Whittaker M."/>
            <person name="Farag I.F."/>
            <person name="Doudna J."/>
            <person name="Cate J.H.D."/>
            <person name="Banfield J.F."/>
        </authorList>
    </citation>
    <scope>NUCLEOTIDE SEQUENCE</scope>
    <source>
        <strain evidence="5">NC_groundwater_1296_Ag_S-0.2um_52_80</strain>
    </source>
</reference>
<dbReference type="PRINTS" id="PR00326">
    <property type="entry name" value="GTP1OBG"/>
</dbReference>
<evidence type="ECO:0000313" key="6">
    <source>
        <dbReference type="Proteomes" id="UP000732298"/>
    </source>
</evidence>
<evidence type="ECO:0000313" key="5">
    <source>
        <dbReference type="EMBL" id="MBI4210468.1"/>
    </source>
</evidence>
<dbReference type="InterPro" id="IPR016478">
    <property type="entry name" value="GTPase_MTG1"/>
</dbReference>
<dbReference type="GO" id="GO:0005525">
    <property type="term" value="F:GTP binding"/>
    <property type="evidence" value="ECO:0007669"/>
    <property type="project" value="UniProtKB-KW"/>
</dbReference>
<dbReference type="InterPro" id="IPR023179">
    <property type="entry name" value="GTP-bd_ortho_bundle_sf"/>
</dbReference>
<feature type="domain" description="G" evidence="4">
    <location>
        <begin position="99"/>
        <end position="167"/>
    </location>
</feature>
<dbReference type="InterPro" id="IPR050755">
    <property type="entry name" value="TRAFAC_YlqF/YawG_RiboMat"/>
</dbReference>
<name>A0A8T3YN70_9ARCH</name>
<gene>
    <name evidence="5" type="ORF">HY544_03115</name>
</gene>
<protein>
    <submittedName>
        <fullName evidence="5">50S ribosome-binding GTPase</fullName>
    </submittedName>
</protein>
<proteinExistence type="inferred from homology"/>
<evidence type="ECO:0000259" key="4">
    <source>
        <dbReference type="Pfam" id="PF01926"/>
    </source>
</evidence>
<dbReference type="PIRSF" id="PIRSF006230">
    <property type="entry name" value="MG442"/>
    <property type="match status" value="1"/>
</dbReference>